<dbReference type="HOGENOM" id="CLU_038901_0_0_6"/>
<keyword evidence="3" id="KW-1185">Reference proteome</keyword>
<reference evidence="2 3" key="1">
    <citation type="journal article" date="2014" name="J Genomics">
        <title>Draft Genome Sequence of the Extremely Halophilic Phototrophic Purple Sulfur Bacterium Halorhodospira halochloris.</title>
        <authorList>
            <person name="Singh K.S."/>
            <person name="Kirksey J."/>
            <person name="Hoff W.D."/>
            <person name="Deole R."/>
        </authorList>
    </citation>
    <scope>NUCLEOTIDE SEQUENCE [LARGE SCALE GENOMIC DNA]</scope>
    <source>
        <strain evidence="2 3">A</strain>
    </source>
</reference>
<sequence length="426" mass="46926">MPVMAQDMFRDSQLPGARLAPLPLGGTHQVTSGSAFNPDISIIVDTVYFNEISGHVDDPAGFEAGHDHGHGGHDHGHDLDEGFNLREIELAFSASVDNYFDAFVMLALDEHDIEVEEAYATTRNLPAGLQIKAGKFLSDIGYINSQHPHDWAFVDRPLVNEFLFGDHGLQETGVQLTWMPNTPFYSRFGIELLQGETEGIAAYEGREDGFPFKDESGPRLVTGFAKFAPDLGFDHAAQFGLSYGYARAFQRGETHSSGRQESWDGDSWFAGVDAVYKYDAGRSHGAGDWVLQGEYFYRAIDADYRESAGATPTSATTRQDGLYLQATHGIAPRWQVGARAEALGLTNDNALGGFRDAQGQRIGFDSFGTSYRYAGNVTFRPTEFSMLRAQVNRADFATEDDDHDGDGWSFMLQFQMALGVHGAHEF</sequence>
<proteinExistence type="predicted"/>
<name>W8KKR5_9GAMM</name>
<dbReference type="Gene3D" id="2.40.160.10">
    <property type="entry name" value="Porin"/>
    <property type="match status" value="1"/>
</dbReference>
<protein>
    <recommendedName>
        <fullName evidence="4">Zinc-regulated TonB-dependent outer membrane receptor</fullName>
    </recommendedName>
</protein>
<evidence type="ECO:0000313" key="2">
    <source>
        <dbReference type="EMBL" id="AHK80394.1"/>
    </source>
</evidence>
<gene>
    <name evidence="2" type="ORF">M911_15960</name>
</gene>
<dbReference type="AlphaFoldDB" id="W8KKR5"/>
<organism evidence="2 3">
    <name type="scientific">Ectothiorhodospira haloalkaliphila</name>
    <dbReference type="NCBI Taxonomy" id="421628"/>
    <lineage>
        <taxon>Bacteria</taxon>
        <taxon>Pseudomonadati</taxon>
        <taxon>Pseudomonadota</taxon>
        <taxon>Gammaproteobacteria</taxon>
        <taxon>Chromatiales</taxon>
        <taxon>Ectothiorhodospiraceae</taxon>
        <taxon>Ectothiorhodospira</taxon>
    </lineage>
</organism>
<dbReference type="InterPro" id="IPR023614">
    <property type="entry name" value="Porin_dom_sf"/>
</dbReference>
<dbReference type="SUPFAM" id="SSF56935">
    <property type="entry name" value="Porins"/>
    <property type="match status" value="1"/>
</dbReference>
<dbReference type="PATRIC" id="fig|1354791.3.peg.532"/>
<accession>W8KKR5</accession>
<dbReference type="KEGG" id="hhc:M911_15960"/>
<evidence type="ECO:0000313" key="3">
    <source>
        <dbReference type="Proteomes" id="UP000019442"/>
    </source>
</evidence>
<evidence type="ECO:0000256" key="1">
    <source>
        <dbReference type="SAM" id="MobiDB-lite"/>
    </source>
</evidence>
<dbReference type="EMBL" id="CP007268">
    <property type="protein sequence ID" value="AHK80394.1"/>
    <property type="molecule type" value="Genomic_DNA"/>
</dbReference>
<evidence type="ECO:0008006" key="4">
    <source>
        <dbReference type="Google" id="ProtNLM"/>
    </source>
</evidence>
<feature type="region of interest" description="Disordered" evidence="1">
    <location>
        <begin position="59"/>
        <end position="78"/>
    </location>
</feature>
<reference evidence="3" key="2">
    <citation type="submission" date="2014-02" db="EMBL/GenBank/DDBJ databases">
        <title>Draft Genome Sequence of extremely halophilic bacteria Halorhodospira halochloris.</title>
        <authorList>
            <person name="Singh K.S."/>
        </authorList>
    </citation>
    <scope>NUCLEOTIDE SEQUENCE [LARGE SCALE GENOMIC DNA]</scope>
    <source>
        <strain evidence="3">A</strain>
    </source>
</reference>
<dbReference type="Proteomes" id="UP000019442">
    <property type="component" value="Chromosome"/>
</dbReference>